<evidence type="ECO:0000313" key="4">
    <source>
        <dbReference type="EMBL" id="MCF4141232.1"/>
    </source>
</evidence>
<evidence type="ECO:0000256" key="2">
    <source>
        <dbReference type="ARBA" id="ARBA00023239"/>
    </source>
</evidence>
<protein>
    <submittedName>
        <fullName evidence="4">Class II aldolase/adducin family protein</fullName>
    </submittedName>
</protein>
<keyword evidence="5" id="KW-1185">Reference proteome</keyword>
<accession>A0ABS9EJ41</accession>
<dbReference type="SUPFAM" id="SSF53639">
    <property type="entry name" value="AraD/HMP-PK domain-like"/>
    <property type="match status" value="1"/>
</dbReference>
<dbReference type="EMBL" id="JAKGUD010000001">
    <property type="protein sequence ID" value="MCF4141232.1"/>
    <property type="molecule type" value="Genomic_DNA"/>
</dbReference>
<comment type="caution">
    <text evidence="4">The sequence shown here is derived from an EMBL/GenBank/DDBJ whole genome shotgun (WGS) entry which is preliminary data.</text>
</comment>
<sequence length="228" mass="24753">MLLEEKRELVVRYGRMIQEQKLTTGTGGNLSVLNPSSGLMAISPSGVDYEEIVPKDVVIMSLDGVFPEEDHREPSSEWQLHSALYRHRPDVRAIVHCHSDYATAVSCLGIDLPPVNYMIAVAGDKVPLTPFAVYGTSDLALNVVNSIGDSDAALMANHGQIALGKTMKAAFAVALNVEYVARLFILAKGAGDPVLLSRADILETRKRFKSYGQRIKDRVGDDNDASVG</sequence>
<reference evidence="4 5" key="1">
    <citation type="submission" date="2022-01" db="EMBL/GenBank/DDBJ databases">
        <title>Dethiosulfovibrio faecalis sp. nov., a novel proteolytic, non-sulfur-reducing bacterium isolated from a marine aquaculture solid waste bioreactor.</title>
        <authorList>
            <person name="Grabowski S."/>
            <person name="Apolinario E."/>
            <person name="Schneider N."/>
            <person name="Marshall C.W."/>
            <person name="Sowers K.R."/>
        </authorList>
    </citation>
    <scope>NUCLEOTIDE SEQUENCE [LARGE SCALE GENOMIC DNA]</scope>
    <source>
        <strain evidence="4 5">DSM 12537</strain>
    </source>
</reference>
<organism evidence="4 5">
    <name type="scientific">Dethiosulfovibrio marinus</name>
    <dbReference type="NCBI Taxonomy" id="133532"/>
    <lineage>
        <taxon>Bacteria</taxon>
        <taxon>Thermotogati</taxon>
        <taxon>Synergistota</taxon>
        <taxon>Synergistia</taxon>
        <taxon>Synergistales</taxon>
        <taxon>Dethiosulfovibrionaceae</taxon>
        <taxon>Dethiosulfovibrio</taxon>
    </lineage>
</organism>
<dbReference type="RefSeq" id="WP_236097563.1">
    <property type="nucleotide sequence ID" value="NZ_JAKGUD010000001.1"/>
</dbReference>
<dbReference type="SMART" id="SM01007">
    <property type="entry name" value="Aldolase_II"/>
    <property type="match status" value="1"/>
</dbReference>
<dbReference type="Gene3D" id="3.40.225.10">
    <property type="entry name" value="Class II aldolase/adducin N-terminal domain"/>
    <property type="match status" value="1"/>
</dbReference>
<evidence type="ECO:0000259" key="3">
    <source>
        <dbReference type="SMART" id="SM01007"/>
    </source>
</evidence>
<keyword evidence="1" id="KW-0479">Metal-binding</keyword>
<dbReference type="Pfam" id="PF00596">
    <property type="entry name" value="Aldolase_II"/>
    <property type="match status" value="1"/>
</dbReference>
<dbReference type="Proteomes" id="UP001200430">
    <property type="component" value="Unassembled WGS sequence"/>
</dbReference>
<evidence type="ECO:0000256" key="1">
    <source>
        <dbReference type="ARBA" id="ARBA00022723"/>
    </source>
</evidence>
<dbReference type="PANTHER" id="PTHR22789">
    <property type="entry name" value="FUCULOSE PHOSPHATE ALDOLASE"/>
    <property type="match status" value="1"/>
</dbReference>
<evidence type="ECO:0000313" key="5">
    <source>
        <dbReference type="Proteomes" id="UP001200430"/>
    </source>
</evidence>
<dbReference type="PANTHER" id="PTHR22789:SF0">
    <property type="entry name" value="3-OXO-TETRONATE 4-PHOSPHATE DECARBOXYLASE-RELATED"/>
    <property type="match status" value="1"/>
</dbReference>
<dbReference type="InterPro" id="IPR050197">
    <property type="entry name" value="Aldolase_class_II_sugar_metab"/>
</dbReference>
<gene>
    <name evidence="4" type="ORF">L2W38_00160</name>
</gene>
<proteinExistence type="predicted"/>
<dbReference type="InterPro" id="IPR001303">
    <property type="entry name" value="Aldolase_II/adducin_N"/>
</dbReference>
<name>A0ABS9EJ41_9BACT</name>
<feature type="domain" description="Class II aldolase/adducin N-terminal" evidence="3">
    <location>
        <begin position="8"/>
        <end position="185"/>
    </location>
</feature>
<keyword evidence="2" id="KW-0456">Lyase</keyword>
<dbReference type="InterPro" id="IPR036409">
    <property type="entry name" value="Aldolase_II/adducin_N_sf"/>
</dbReference>